<evidence type="ECO:0000313" key="2">
    <source>
        <dbReference type="Proteomes" id="UP000033636"/>
    </source>
</evidence>
<organism evidence="1 2">
    <name type="scientific">Thermoproteus sp. AZ2</name>
    <dbReference type="NCBI Taxonomy" id="1609232"/>
    <lineage>
        <taxon>Archaea</taxon>
        <taxon>Thermoproteota</taxon>
        <taxon>Thermoprotei</taxon>
        <taxon>Thermoproteales</taxon>
        <taxon>Thermoproteaceae</taxon>
        <taxon>Thermoproteus</taxon>
    </lineage>
</organism>
<accession>A0ACC6V3A9</accession>
<proteinExistence type="predicted"/>
<sequence length="64" mass="6894">DSTHILVEVKASASSGDVLKLARIGALYERVVGVRPKLILVAPFVDEEGQRAAEKLGVEVYTKT</sequence>
<evidence type="ECO:0000313" key="1">
    <source>
        <dbReference type="EMBL" id="MFB6491505.1"/>
    </source>
</evidence>
<feature type="non-terminal residue" evidence="1">
    <location>
        <position position="1"/>
    </location>
</feature>
<gene>
    <name evidence="1" type="ORF">TU35_009810</name>
</gene>
<reference evidence="1" key="1">
    <citation type="submission" date="2024-07" db="EMBL/GenBank/DDBJ databases">
        <title>Metagenome and Metagenome-Assembled Genomes of Archaea from a hot spring from the geothermal field of Los Azufres, Mexico.</title>
        <authorList>
            <person name="Marin-Paredes R."/>
            <person name="Martinez-Romero E."/>
            <person name="Servin-Garciduenas L.E."/>
        </authorList>
    </citation>
    <scope>NUCLEOTIDE SEQUENCE</scope>
</reference>
<dbReference type="Proteomes" id="UP000033636">
    <property type="component" value="Unassembled WGS sequence"/>
</dbReference>
<comment type="caution">
    <text evidence="1">The sequence shown here is derived from an EMBL/GenBank/DDBJ whole genome shotgun (WGS) entry which is preliminary data.</text>
</comment>
<dbReference type="EMBL" id="JZWT02000041">
    <property type="protein sequence ID" value="MFB6491505.1"/>
    <property type="molecule type" value="Genomic_DNA"/>
</dbReference>
<name>A0ACC6V3A9_9CREN</name>
<protein>
    <submittedName>
        <fullName evidence="1">Uncharacterized protein</fullName>
    </submittedName>
</protein>